<comment type="subcellular location">
    <subcellularLocation>
        <location evidence="2">Secreted</location>
    </subcellularLocation>
</comment>
<accession>A0AAW8NER5</accession>
<sequence length="457" mass="47954">MRHKKPLTPVSVVAALAVSLLAAPAPALASPAPQADPTAQTARQPLERQVLPENDGWAAAGAGTTGGSTAGADRVYDVSSKTELLAAFASGGTDPKVIRVHGDIAANVDASGSPLSCEDYASGTGYSLAQYLYDFDPARYGTTREPEGAQETARRAAAAKQAATIRWDIPSNTTIVGAGPDSSITGAALRINRAGNVIFRNLTVRDAADCFPAWDPTDGATGNWNSEYDLLQIINGSTNVWVDHSHFTDAPNLDSAQPSYFGRPYQVHDGAVDVTNGSDLVTMSYNRFSDHDKLLLIGSTDSTNRGDAGKLRVTIHHNVFENVGQRAPRVRYGQVDVYNNHFKASADSEVPYGYTFGAGVESHLYAEANAFTLPAGTPVASLIAYFKGKAIATTGNAVNGNIVDLRAAYNAAAPADRQLGADNSWTPVLRTHVNAAQAVPALLADAVGPVFTAGEAN</sequence>
<evidence type="ECO:0000313" key="6">
    <source>
        <dbReference type="Proteomes" id="UP001262032"/>
    </source>
</evidence>
<evidence type="ECO:0000256" key="3">
    <source>
        <dbReference type="SAM" id="SignalP"/>
    </source>
</evidence>
<feature type="chain" id="PRO_5043992833" evidence="3">
    <location>
        <begin position="30"/>
        <end position="457"/>
    </location>
</feature>
<dbReference type="GO" id="GO:0030570">
    <property type="term" value="F:pectate lyase activity"/>
    <property type="evidence" value="ECO:0007669"/>
    <property type="project" value="UniProtKB-EC"/>
</dbReference>
<dbReference type="Gene3D" id="2.160.20.10">
    <property type="entry name" value="Single-stranded right-handed beta-helix, Pectin lyase-like"/>
    <property type="match status" value="1"/>
</dbReference>
<dbReference type="InterPro" id="IPR012334">
    <property type="entry name" value="Pectin_lyas_fold"/>
</dbReference>
<comment type="similarity">
    <text evidence="2">Belongs to the polysaccharide lyase 1 family.</text>
</comment>
<dbReference type="AlphaFoldDB" id="A0AAW8NER5"/>
<dbReference type="InterPro" id="IPR011050">
    <property type="entry name" value="Pectin_lyase_fold/virulence"/>
</dbReference>
<protein>
    <submittedName>
        <fullName evidence="5">Pectate lyase</fullName>
        <ecNumber evidence="5">4.2.2.2</ecNumber>
    </submittedName>
</protein>
<gene>
    <name evidence="5" type="ORF">J2X12_002695</name>
</gene>
<proteinExistence type="inferred from homology"/>
<evidence type="ECO:0000256" key="2">
    <source>
        <dbReference type="RuleBase" id="RU361173"/>
    </source>
</evidence>
<organism evidence="5 6">
    <name type="scientific">Pseudarthrobacter oxydans</name>
    <name type="common">Arthrobacter oxydans</name>
    <dbReference type="NCBI Taxonomy" id="1671"/>
    <lineage>
        <taxon>Bacteria</taxon>
        <taxon>Bacillati</taxon>
        <taxon>Actinomycetota</taxon>
        <taxon>Actinomycetes</taxon>
        <taxon>Micrococcales</taxon>
        <taxon>Micrococcaceae</taxon>
        <taxon>Pseudarthrobacter</taxon>
    </lineage>
</organism>
<dbReference type="SUPFAM" id="SSF51126">
    <property type="entry name" value="Pectin lyase-like"/>
    <property type="match status" value="1"/>
</dbReference>
<dbReference type="PANTHER" id="PTHR31683:SF18">
    <property type="entry name" value="PECTATE LYASE 21-RELATED"/>
    <property type="match status" value="1"/>
</dbReference>
<evidence type="ECO:0000256" key="1">
    <source>
        <dbReference type="ARBA" id="ARBA00023239"/>
    </source>
</evidence>
<dbReference type="Proteomes" id="UP001262032">
    <property type="component" value="Unassembled WGS sequence"/>
</dbReference>
<dbReference type="GO" id="GO:0005576">
    <property type="term" value="C:extracellular region"/>
    <property type="evidence" value="ECO:0007669"/>
    <property type="project" value="UniProtKB-SubCell"/>
</dbReference>
<comment type="caution">
    <text evidence="5">The sequence shown here is derived from an EMBL/GenBank/DDBJ whole genome shotgun (WGS) entry which is preliminary data.</text>
</comment>
<dbReference type="EMBL" id="JAVDWN010000009">
    <property type="protein sequence ID" value="MDR7164657.1"/>
    <property type="molecule type" value="Genomic_DNA"/>
</dbReference>
<keyword evidence="2" id="KW-0624">Polysaccharide degradation</keyword>
<evidence type="ECO:0000313" key="5">
    <source>
        <dbReference type="EMBL" id="MDR7164657.1"/>
    </source>
</evidence>
<keyword evidence="2" id="KW-0964">Secreted</keyword>
<reference evidence="5" key="1">
    <citation type="submission" date="2023-07" db="EMBL/GenBank/DDBJ databases">
        <title>Sorghum-associated microbial communities from plants grown in Nebraska, USA.</title>
        <authorList>
            <person name="Schachtman D."/>
        </authorList>
    </citation>
    <scope>NUCLEOTIDE SEQUENCE</scope>
    <source>
        <strain evidence="5">BE261</strain>
    </source>
</reference>
<dbReference type="InterPro" id="IPR045032">
    <property type="entry name" value="PEL"/>
</dbReference>
<dbReference type="SMART" id="SM00656">
    <property type="entry name" value="Amb_all"/>
    <property type="match status" value="1"/>
</dbReference>
<feature type="signal peptide" evidence="3">
    <location>
        <begin position="1"/>
        <end position="29"/>
    </location>
</feature>
<dbReference type="InterPro" id="IPR002022">
    <property type="entry name" value="Pec_lyase"/>
</dbReference>
<dbReference type="GeneID" id="97423358"/>
<dbReference type="Pfam" id="PF00544">
    <property type="entry name" value="Pectate_lyase_4"/>
    <property type="match status" value="1"/>
</dbReference>
<dbReference type="PANTHER" id="PTHR31683">
    <property type="entry name" value="PECTATE LYASE 18-RELATED"/>
    <property type="match status" value="1"/>
</dbReference>
<evidence type="ECO:0000259" key="4">
    <source>
        <dbReference type="SMART" id="SM00656"/>
    </source>
</evidence>
<keyword evidence="1 2" id="KW-0456">Lyase</keyword>
<dbReference type="RefSeq" id="WP_310113006.1">
    <property type="nucleotide sequence ID" value="NZ_JAVDTN010000010.1"/>
</dbReference>
<dbReference type="GO" id="GO:0000272">
    <property type="term" value="P:polysaccharide catabolic process"/>
    <property type="evidence" value="ECO:0007669"/>
    <property type="project" value="UniProtKB-KW"/>
</dbReference>
<keyword evidence="2" id="KW-0119">Carbohydrate metabolism</keyword>
<dbReference type="EC" id="4.2.2.2" evidence="5"/>
<name>A0AAW8NER5_PSEOX</name>
<keyword evidence="3" id="KW-0732">Signal</keyword>
<feature type="domain" description="Pectate lyase" evidence="4">
    <location>
        <begin position="123"/>
        <end position="377"/>
    </location>
</feature>